<dbReference type="RefSeq" id="XP_024740629.1">
    <property type="nucleotide sequence ID" value="XM_024874223.1"/>
</dbReference>
<feature type="signal peptide" evidence="1">
    <location>
        <begin position="1"/>
        <end position="16"/>
    </location>
</feature>
<dbReference type="InParanoid" id="A0A2J6TL12"/>
<dbReference type="AlphaFoldDB" id="A0A2J6TL12"/>
<proteinExistence type="predicted"/>
<evidence type="ECO:0000256" key="1">
    <source>
        <dbReference type="SAM" id="SignalP"/>
    </source>
</evidence>
<dbReference type="GeneID" id="36582303"/>
<dbReference type="EMBL" id="KZ613780">
    <property type="protein sequence ID" value="PMD63725.1"/>
    <property type="molecule type" value="Genomic_DNA"/>
</dbReference>
<evidence type="ECO:0000313" key="3">
    <source>
        <dbReference type="Proteomes" id="UP000235371"/>
    </source>
</evidence>
<evidence type="ECO:0000313" key="2">
    <source>
        <dbReference type="EMBL" id="PMD63725.1"/>
    </source>
</evidence>
<keyword evidence="1" id="KW-0732">Signal</keyword>
<dbReference type="STRING" id="1095630.A0A2J6TL12"/>
<sequence>MLFLALLAPLLQLAAAAPATDVAVAGRTHLLGKRSDGTGVHLVNCDRFGGEGTILPASSYVVFCPVDSDCKHVPNSDNSCTMSSNFLFTWEGAAQACTFPTGVRFAWFIDSDAQSKPNFQHIGDGGNQFRAYAGFKDDQHTMFNQGSRSCHSIYYFI</sequence>
<dbReference type="Proteomes" id="UP000235371">
    <property type="component" value="Unassembled WGS sequence"/>
</dbReference>
<gene>
    <name evidence="2" type="ORF">K444DRAFT_522683</name>
</gene>
<protein>
    <submittedName>
        <fullName evidence="2">Uncharacterized protein</fullName>
    </submittedName>
</protein>
<name>A0A2J6TL12_9HELO</name>
<accession>A0A2J6TL12</accession>
<dbReference type="OrthoDB" id="291007at2759"/>
<keyword evidence="3" id="KW-1185">Reference proteome</keyword>
<feature type="chain" id="PRO_5014380183" evidence="1">
    <location>
        <begin position="17"/>
        <end position="157"/>
    </location>
</feature>
<reference evidence="2 3" key="1">
    <citation type="submission" date="2016-04" db="EMBL/GenBank/DDBJ databases">
        <title>A degradative enzymes factory behind the ericoid mycorrhizal symbiosis.</title>
        <authorList>
            <consortium name="DOE Joint Genome Institute"/>
            <person name="Martino E."/>
            <person name="Morin E."/>
            <person name="Grelet G."/>
            <person name="Kuo A."/>
            <person name="Kohler A."/>
            <person name="Daghino S."/>
            <person name="Barry K."/>
            <person name="Choi C."/>
            <person name="Cichocki N."/>
            <person name="Clum A."/>
            <person name="Copeland A."/>
            <person name="Hainaut M."/>
            <person name="Haridas S."/>
            <person name="Labutti K."/>
            <person name="Lindquist E."/>
            <person name="Lipzen A."/>
            <person name="Khouja H.-R."/>
            <person name="Murat C."/>
            <person name="Ohm R."/>
            <person name="Olson A."/>
            <person name="Spatafora J."/>
            <person name="Veneault-Fourrey C."/>
            <person name="Henrissat B."/>
            <person name="Grigoriev I."/>
            <person name="Martin F."/>
            <person name="Perotto S."/>
        </authorList>
    </citation>
    <scope>NUCLEOTIDE SEQUENCE [LARGE SCALE GENOMIC DNA]</scope>
    <source>
        <strain evidence="2 3">E</strain>
    </source>
</reference>
<organism evidence="2 3">
    <name type="scientific">Hyaloscypha bicolor E</name>
    <dbReference type="NCBI Taxonomy" id="1095630"/>
    <lineage>
        <taxon>Eukaryota</taxon>
        <taxon>Fungi</taxon>
        <taxon>Dikarya</taxon>
        <taxon>Ascomycota</taxon>
        <taxon>Pezizomycotina</taxon>
        <taxon>Leotiomycetes</taxon>
        <taxon>Helotiales</taxon>
        <taxon>Hyaloscyphaceae</taxon>
        <taxon>Hyaloscypha</taxon>
        <taxon>Hyaloscypha bicolor</taxon>
    </lineage>
</organism>